<dbReference type="Pfam" id="PF12390">
    <property type="entry name" value="Se-cys_synth_N"/>
    <property type="match status" value="1"/>
</dbReference>
<sequence length="52" mass="5492">MDRGAVPVVAEDGRRRIARTDVLLAEPRLAEAAGRLGRGVVKAAVVAAQRRA</sequence>
<comment type="caution">
    <text evidence="2">The sequence shown here is derived from an EMBL/GenBank/DDBJ whole genome shotgun (WGS) entry which is preliminary data.</text>
</comment>
<reference evidence="2 3" key="1">
    <citation type="submission" date="2020-01" db="EMBL/GenBank/DDBJ databases">
        <title>Insect and environment-associated Actinomycetes.</title>
        <authorList>
            <person name="Currrie C."/>
            <person name="Chevrette M."/>
            <person name="Carlson C."/>
            <person name="Stubbendieck R."/>
            <person name="Wendt-Pienkowski E."/>
        </authorList>
    </citation>
    <scope>NUCLEOTIDE SEQUENCE [LARGE SCALE GENOMIC DNA]</scope>
    <source>
        <strain evidence="2 3">SID10258</strain>
    </source>
</reference>
<feature type="domain" description="L-seryl-tRNA selenium transferase N-terminal" evidence="1">
    <location>
        <begin position="15"/>
        <end position="52"/>
    </location>
</feature>
<name>A0A6L9QRD6_9ACTN</name>
<keyword evidence="2" id="KW-0808">Transferase</keyword>
<dbReference type="RefSeq" id="WP_203597372.1">
    <property type="nucleotide sequence ID" value="NZ_JAAGLI010000988.1"/>
</dbReference>
<dbReference type="EMBL" id="JAAGLI010000988">
    <property type="protein sequence ID" value="NEA28059.1"/>
    <property type="molecule type" value="Genomic_DNA"/>
</dbReference>
<evidence type="ECO:0000313" key="3">
    <source>
        <dbReference type="Proteomes" id="UP000475532"/>
    </source>
</evidence>
<dbReference type="AlphaFoldDB" id="A0A6L9QRD6"/>
<evidence type="ECO:0000259" key="1">
    <source>
        <dbReference type="Pfam" id="PF12390"/>
    </source>
</evidence>
<dbReference type="Proteomes" id="UP000475532">
    <property type="component" value="Unassembled WGS sequence"/>
</dbReference>
<dbReference type="InterPro" id="IPR025862">
    <property type="entry name" value="SelA_trans_N_dom"/>
</dbReference>
<evidence type="ECO:0000313" key="2">
    <source>
        <dbReference type="EMBL" id="NEA28059.1"/>
    </source>
</evidence>
<gene>
    <name evidence="2" type="ORF">G3I70_37005</name>
</gene>
<feature type="non-terminal residue" evidence="2">
    <location>
        <position position="52"/>
    </location>
</feature>
<protein>
    <submittedName>
        <fullName evidence="2">L-seryl-tRNA(Sec) selenium transferase</fullName>
    </submittedName>
</protein>
<dbReference type="GO" id="GO:0016740">
    <property type="term" value="F:transferase activity"/>
    <property type="evidence" value="ECO:0007669"/>
    <property type="project" value="UniProtKB-KW"/>
</dbReference>
<proteinExistence type="predicted"/>
<accession>A0A6L9QRD6</accession>
<organism evidence="2 3">
    <name type="scientific">Actinomadura bangladeshensis</name>
    <dbReference type="NCBI Taxonomy" id="453573"/>
    <lineage>
        <taxon>Bacteria</taxon>
        <taxon>Bacillati</taxon>
        <taxon>Actinomycetota</taxon>
        <taxon>Actinomycetes</taxon>
        <taxon>Streptosporangiales</taxon>
        <taxon>Thermomonosporaceae</taxon>
        <taxon>Actinomadura</taxon>
    </lineage>
</organism>